<evidence type="ECO:0000256" key="1">
    <source>
        <dbReference type="SAM" id="MobiDB-lite"/>
    </source>
</evidence>
<protein>
    <recommendedName>
        <fullName evidence="4">Evasin</fullName>
    </recommendedName>
</protein>
<evidence type="ECO:0000256" key="2">
    <source>
        <dbReference type="SAM" id="SignalP"/>
    </source>
</evidence>
<feature type="signal peptide" evidence="2">
    <location>
        <begin position="1"/>
        <end position="20"/>
    </location>
</feature>
<proteinExistence type="predicted"/>
<organism evidence="3">
    <name type="scientific">Rhipicephalus zambeziensis</name>
    <dbReference type="NCBI Taxonomy" id="60191"/>
    <lineage>
        <taxon>Eukaryota</taxon>
        <taxon>Metazoa</taxon>
        <taxon>Ecdysozoa</taxon>
        <taxon>Arthropoda</taxon>
        <taxon>Chelicerata</taxon>
        <taxon>Arachnida</taxon>
        <taxon>Acari</taxon>
        <taxon>Parasitiformes</taxon>
        <taxon>Ixodida</taxon>
        <taxon>Ixodoidea</taxon>
        <taxon>Ixodidae</taxon>
        <taxon>Rhipicephalinae</taxon>
        <taxon>Rhipicephalus</taxon>
        <taxon>Rhipicephalus</taxon>
    </lineage>
</organism>
<evidence type="ECO:0000313" key="3">
    <source>
        <dbReference type="EMBL" id="MAA13695.1"/>
    </source>
</evidence>
<evidence type="ECO:0008006" key="4">
    <source>
        <dbReference type="Google" id="ProtNLM"/>
    </source>
</evidence>
<feature type="chain" id="PRO_5012578579" description="Evasin" evidence="2">
    <location>
        <begin position="21"/>
        <end position="119"/>
    </location>
</feature>
<dbReference type="EMBL" id="GFPF01002549">
    <property type="protein sequence ID" value="MAA13695.1"/>
    <property type="molecule type" value="Transcribed_RNA"/>
</dbReference>
<name>A0A224YA27_9ACAR</name>
<feature type="compositionally biased region" description="Polar residues" evidence="1">
    <location>
        <begin position="31"/>
        <end position="45"/>
    </location>
</feature>
<sequence>MIFLTCCFVLITTATLYTQAKHSNIYGGDPRNSSFVSSRTLQDTIQETKRHEKPVKPQKPPKHTKCGDGERHPVENGRPCSKYQLQIGNDGRYPPQPCWIGTCVNGTCVNAVKQMCSDY</sequence>
<keyword evidence="2" id="KW-0732">Signal</keyword>
<dbReference type="AlphaFoldDB" id="A0A224YA27"/>
<accession>A0A224YA27</accession>
<reference evidence="3" key="1">
    <citation type="journal article" date="2017" name="Parasit. Vectors">
        <title>Sialotranscriptomics of Rhipicephalus zambeziensis reveals intricate expression profiles of secretory proteins and suggests tight temporal transcriptional regulation during blood-feeding.</title>
        <authorList>
            <person name="de Castro M.H."/>
            <person name="de Klerk D."/>
            <person name="Pienaar R."/>
            <person name="Rees D.J.G."/>
            <person name="Mans B.J."/>
        </authorList>
    </citation>
    <scope>NUCLEOTIDE SEQUENCE</scope>
    <source>
        <tissue evidence="3">Salivary glands</tissue>
    </source>
</reference>
<feature type="region of interest" description="Disordered" evidence="1">
    <location>
        <begin position="23"/>
        <end position="79"/>
    </location>
</feature>
<feature type="compositionally biased region" description="Basic and acidic residues" evidence="1">
    <location>
        <begin position="65"/>
        <end position="75"/>
    </location>
</feature>